<dbReference type="GO" id="GO:0003729">
    <property type="term" value="F:mRNA binding"/>
    <property type="evidence" value="ECO:0007669"/>
    <property type="project" value="InterPro"/>
</dbReference>
<evidence type="ECO:0000313" key="9">
    <source>
        <dbReference type="EMBL" id="HDX31648.1"/>
    </source>
</evidence>
<keyword evidence="6" id="KW-0694">RNA-binding</keyword>
<organism evidence="9">
    <name type="scientific">Caldilinea aerophila</name>
    <dbReference type="NCBI Taxonomy" id="133453"/>
    <lineage>
        <taxon>Bacteria</taxon>
        <taxon>Bacillati</taxon>
        <taxon>Chloroflexota</taxon>
        <taxon>Caldilineae</taxon>
        <taxon>Caldilineales</taxon>
        <taxon>Caldilineaceae</taxon>
        <taxon>Caldilinea</taxon>
    </lineage>
</organism>
<dbReference type="AlphaFoldDB" id="A0A7C1JWQ1"/>
<evidence type="ECO:0000256" key="5">
    <source>
        <dbReference type="ARBA" id="ARBA00022801"/>
    </source>
</evidence>
<dbReference type="SUPFAM" id="SSF54786">
    <property type="entry name" value="YcfA/nrd intein domain"/>
    <property type="match status" value="1"/>
</dbReference>
<dbReference type="GO" id="GO:0016787">
    <property type="term" value="F:hydrolase activity"/>
    <property type="evidence" value="ECO:0007669"/>
    <property type="project" value="UniProtKB-KW"/>
</dbReference>
<dbReference type="GO" id="GO:0004519">
    <property type="term" value="F:endonuclease activity"/>
    <property type="evidence" value="ECO:0007669"/>
    <property type="project" value="UniProtKB-KW"/>
</dbReference>
<evidence type="ECO:0000256" key="3">
    <source>
        <dbReference type="ARBA" id="ARBA00022722"/>
    </source>
</evidence>
<evidence type="ECO:0000256" key="2">
    <source>
        <dbReference type="ARBA" id="ARBA00022649"/>
    </source>
</evidence>
<keyword evidence="7" id="KW-0346">Stress response</keyword>
<dbReference type="InterPro" id="IPR038570">
    <property type="entry name" value="HicA_sf"/>
</dbReference>
<comment type="caution">
    <text evidence="9">The sequence shown here is derived from an EMBL/GenBank/DDBJ whole genome shotgun (WGS) entry which is preliminary data.</text>
</comment>
<dbReference type="EMBL" id="DSMG01000090">
    <property type="protein sequence ID" value="HDX31648.1"/>
    <property type="molecule type" value="Genomic_DNA"/>
</dbReference>
<reference evidence="9" key="1">
    <citation type="journal article" date="2020" name="mSystems">
        <title>Genome- and Community-Level Interaction Insights into Carbon Utilization and Element Cycling Functions of Hydrothermarchaeota in Hydrothermal Sediment.</title>
        <authorList>
            <person name="Zhou Z."/>
            <person name="Liu Y."/>
            <person name="Xu W."/>
            <person name="Pan J."/>
            <person name="Luo Z.H."/>
            <person name="Li M."/>
        </authorList>
    </citation>
    <scope>NUCLEOTIDE SEQUENCE [LARGE SCALE GENOMIC DNA]</scope>
    <source>
        <strain evidence="9">SpSt-289</strain>
    </source>
</reference>
<dbReference type="Pfam" id="PF07927">
    <property type="entry name" value="HicA_toxin"/>
    <property type="match status" value="1"/>
</dbReference>
<evidence type="ECO:0000256" key="1">
    <source>
        <dbReference type="ARBA" id="ARBA00006620"/>
    </source>
</evidence>
<keyword evidence="4" id="KW-0255">Endonuclease</keyword>
<sequence>MEVRQRGSHKQYRHPDGRSTTVPFHKGRDISPILLQQIAKDIGLTVEELLKHR</sequence>
<evidence type="ECO:0000256" key="8">
    <source>
        <dbReference type="SAM" id="MobiDB-lite"/>
    </source>
</evidence>
<gene>
    <name evidence="9" type="ORF">ENQ20_09165</name>
</gene>
<feature type="region of interest" description="Disordered" evidence="8">
    <location>
        <begin position="1"/>
        <end position="26"/>
    </location>
</feature>
<keyword evidence="3" id="KW-0540">Nuclease</keyword>
<comment type="similarity">
    <text evidence="1">Belongs to the HicA mRNA interferase family.</text>
</comment>
<evidence type="ECO:0000256" key="6">
    <source>
        <dbReference type="ARBA" id="ARBA00022884"/>
    </source>
</evidence>
<keyword evidence="2" id="KW-1277">Toxin-antitoxin system</keyword>
<evidence type="ECO:0000256" key="7">
    <source>
        <dbReference type="ARBA" id="ARBA00023016"/>
    </source>
</evidence>
<protein>
    <submittedName>
        <fullName evidence="9">Addiction module toxin, HicA family</fullName>
    </submittedName>
</protein>
<name>A0A7C1JWQ1_9CHLR</name>
<accession>A0A7C1JWQ1</accession>
<dbReference type="InterPro" id="IPR012933">
    <property type="entry name" value="HicA_mRNA_interferase"/>
</dbReference>
<proteinExistence type="inferred from homology"/>
<dbReference type="Gene3D" id="3.30.920.30">
    <property type="entry name" value="Hypothetical protein"/>
    <property type="match status" value="1"/>
</dbReference>
<feature type="compositionally biased region" description="Basic residues" evidence="8">
    <location>
        <begin position="1"/>
        <end position="12"/>
    </location>
</feature>
<evidence type="ECO:0000256" key="4">
    <source>
        <dbReference type="ARBA" id="ARBA00022759"/>
    </source>
</evidence>
<keyword evidence="5" id="KW-0378">Hydrolase</keyword>